<gene>
    <name evidence="1" type="ORF">BECKFM1743A_GA0114220_107601</name>
    <name evidence="2" type="ORF">BECKFM1743B_GA0114221_107141</name>
</gene>
<organism evidence="1">
    <name type="scientific">Candidatus Kentrum sp. FM</name>
    <dbReference type="NCBI Taxonomy" id="2126340"/>
    <lineage>
        <taxon>Bacteria</taxon>
        <taxon>Pseudomonadati</taxon>
        <taxon>Pseudomonadota</taxon>
        <taxon>Gammaproteobacteria</taxon>
        <taxon>Candidatus Kentrum</taxon>
    </lineage>
</organism>
<reference evidence="1" key="1">
    <citation type="submission" date="2019-02" db="EMBL/GenBank/DDBJ databases">
        <authorList>
            <person name="Gruber-Vodicka R. H."/>
            <person name="Seah K. B. B."/>
        </authorList>
    </citation>
    <scope>NUCLEOTIDE SEQUENCE</scope>
    <source>
        <strain evidence="1">BECK_BZ163</strain>
        <strain evidence="2">BECK_BZ164</strain>
    </source>
</reference>
<sequence length="71" mass="7763">MDVASVDKKVVIEALRSEIPDFEDAIQIFSAKQAAIETVVTRNEGDFAKSGLDIQNPKSFLQRLQAGIQNG</sequence>
<proteinExistence type="predicted"/>
<accession>A0A450TXV0</accession>
<name>A0A450TXV0_9GAMM</name>
<evidence type="ECO:0000313" key="1">
    <source>
        <dbReference type="EMBL" id="VFJ74139.1"/>
    </source>
</evidence>
<protein>
    <recommendedName>
        <fullName evidence="3">PIN domain-containing protein</fullName>
    </recommendedName>
</protein>
<dbReference type="EMBL" id="CAADFL010000714">
    <property type="protein sequence ID" value="VFK20639.1"/>
    <property type="molecule type" value="Genomic_DNA"/>
</dbReference>
<dbReference type="EMBL" id="CAADEZ010000760">
    <property type="protein sequence ID" value="VFJ74139.1"/>
    <property type="molecule type" value="Genomic_DNA"/>
</dbReference>
<dbReference type="AlphaFoldDB" id="A0A450TXV0"/>
<evidence type="ECO:0008006" key="3">
    <source>
        <dbReference type="Google" id="ProtNLM"/>
    </source>
</evidence>
<evidence type="ECO:0000313" key="2">
    <source>
        <dbReference type="EMBL" id="VFK20639.1"/>
    </source>
</evidence>